<comment type="caution">
    <text evidence="1">The sequence shown here is derived from an EMBL/GenBank/DDBJ whole genome shotgun (WGS) entry which is preliminary data.</text>
</comment>
<protein>
    <submittedName>
        <fullName evidence="1">Uncharacterized protein</fullName>
    </submittedName>
</protein>
<keyword evidence="2" id="KW-1185">Reference proteome</keyword>
<evidence type="ECO:0000313" key="2">
    <source>
        <dbReference type="Proteomes" id="UP000391834"/>
    </source>
</evidence>
<gene>
    <name evidence="1" type="ORF">PbJCM13498_28090</name>
</gene>
<sequence length="66" mass="7437">MKIRLRPSKSDNFPKGTRKMADVNKYDMIVQLSFTAFMESSVPMAGKAMLIAEDKNDDIKEVKPTA</sequence>
<name>A0A5M4B228_9BACT</name>
<accession>A0A5M4B228</accession>
<organism evidence="1 2">
    <name type="scientific">Prolixibacter bellariivorans</name>
    <dbReference type="NCBI Taxonomy" id="314319"/>
    <lineage>
        <taxon>Bacteria</taxon>
        <taxon>Pseudomonadati</taxon>
        <taxon>Bacteroidota</taxon>
        <taxon>Bacteroidia</taxon>
        <taxon>Marinilabiliales</taxon>
        <taxon>Prolixibacteraceae</taxon>
        <taxon>Prolixibacter</taxon>
    </lineage>
</organism>
<proteinExistence type="predicted"/>
<dbReference type="AlphaFoldDB" id="A0A5M4B228"/>
<dbReference type="Proteomes" id="UP000391834">
    <property type="component" value="Unassembled WGS sequence"/>
</dbReference>
<dbReference type="EMBL" id="BLAX01000001">
    <property type="protein sequence ID" value="GET33946.1"/>
    <property type="molecule type" value="Genomic_DNA"/>
</dbReference>
<reference evidence="1 2" key="1">
    <citation type="submission" date="2019-10" db="EMBL/GenBank/DDBJ databases">
        <title>Prolixibacter strains distinguished by the presence of nitrate reductase genes were adept at nitrate-dependent anaerobic corrosion of metallic iron and carbon steel.</title>
        <authorList>
            <person name="Iino T."/>
            <person name="Shono N."/>
            <person name="Ito K."/>
            <person name="Nakamura R."/>
            <person name="Sueoka K."/>
            <person name="Harayama S."/>
            <person name="Ohkuma M."/>
        </authorList>
    </citation>
    <scope>NUCLEOTIDE SEQUENCE [LARGE SCALE GENOMIC DNA]</scope>
    <source>
        <strain evidence="1 2">JCM 13498</strain>
    </source>
</reference>
<evidence type="ECO:0000313" key="1">
    <source>
        <dbReference type="EMBL" id="GET33946.1"/>
    </source>
</evidence>